<evidence type="ECO:0000256" key="2">
    <source>
        <dbReference type="ARBA" id="ARBA00022475"/>
    </source>
</evidence>
<feature type="transmembrane region" description="Helical" evidence="8">
    <location>
        <begin position="73"/>
        <end position="96"/>
    </location>
</feature>
<dbReference type="STRING" id="626937.HMPREF3293_02086"/>
<dbReference type="NCBIfam" id="TIGR01109">
    <property type="entry name" value="Na_pump_decarbB"/>
    <property type="match status" value="1"/>
</dbReference>
<dbReference type="PATRIC" id="fig|626937.4.peg.2058"/>
<dbReference type="GO" id="GO:0005886">
    <property type="term" value="C:plasma membrane"/>
    <property type="evidence" value="ECO:0007669"/>
    <property type="project" value="UniProtKB-SubCell"/>
</dbReference>
<gene>
    <name evidence="9" type="ORF">HMPREF3293_02086</name>
</gene>
<sequence length="378" mass="39549">MEFLVEGFAALTWQQIVMFAVGGVLIFLAISKKLEPALLLPMGFGAILVNIPFSGAVDQVMAGIGPVNGIVDWLFSVGISASEAMPLLLFIGIGAMIDFGPLLKNPKLLFFGAAAQFGIFATIFAASAMGFSLTDAASIGIIGAADGPTSILVSQVLGSKYVGAIAVAAYSYMALVPIIQPLAIKLVTSKKERAIKMEYHGEDIPRIAKILFPIVVTMIAGLVAPASIALVGFLMFGNLLRECGVLDSLSDTAQKVLVNLITLLLGITIASTMKAENFVNIQTILIMCLGLVAFFFDTIAGVLFAKLLNLFSRKKLNPMIGAAGISAFPMSARVVQKMGLEANNQNHLLMFAVGANVSGQIASVIAGGVILGLVPALI</sequence>
<keyword evidence="7" id="KW-0813">Transport</keyword>
<keyword evidence="7" id="KW-0406">Ion transport</keyword>
<comment type="subcellular location">
    <subcellularLocation>
        <location evidence="1">Cell membrane</location>
        <topology evidence="1">Multi-pass membrane protein</topology>
    </subcellularLocation>
</comment>
<dbReference type="GO" id="GO:0016829">
    <property type="term" value="F:lyase activity"/>
    <property type="evidence" value="ECO:0007669"/>
    <property type="project" value="InterPro"/>
</dbReference>
<keyword evidence="7" id="KW-0915">Sodium</keyword>
<dbReference type="AlphaFoldDB" id="A0A136Q2F5"/>
<dbReference type="InterPro" id="IPR005661">
    <property type="entry name" value="OadB_MmdB"/>
</dbReference>
<evidence type="ECO:0000256" key="4">
    <source>
        <dbReference type="ARBA" id="ARBA00022967"/>
    </source>
</evidence>
<keyword evidence="5 8" id="KW-1133">Transmembrane helix</keyword>
<feature type="transmembrane region" description="Helical" evidence="8">
    <location>
        <begin position="12"/>
        <end position="30"/>
    </location>
</feature>
<evidence type="ECO:0000256" key="7">
    <source>
        <dbReference type="PIRNR" id="PIRNR015658"/>
    </source>
</evidence>
<evidence type="ECO:0000313" key="10">
    <source>
        <dbReference type="Proteomes" id="UP000070366"/>
    </source>
</evidence>
<dbReference type="Proteomes" id="UP000070366">
    <property type="component" value="Unassembled WGS sequence"/>
</dbReference>
<feature type="transmembrane region" description="Helical" evidence="8">
    <location>
        <begin position="348"/>
        <end position="374"/>
    </location>
</feature>
<keyword evidence="7" id="KW-0739">Sodium transport</keyword>
<evidence type="ECO:0000313" key="9">
    <source>
        <dbReference type="EMBL" id="KXK64841.1"/>
    </source>
</evidence>
<dbReference type="KEGG" id="cmiu:B1H56_04835"/>
<feature type="transmembrane region" description="Helical" evidence="8">
    <location>
        <begin position="256"/>
        <end position="272"/>
    </location>
</feature>
<evidence type="ECO:0000256" key="1">
    <source>
        <dbReference type="ARBA" id="ARBA00004651"/>
    </source>
</evidence>
<keyword evidence="2 7" id="KW-1003">Cell membrane</keyword>
<dbReference type="PANTHER" id="PTHR35806:SF1">
    <property type="entry name" value="OXALOACETATE DECARBOXYLASE BETA CHAIN 2"/>
    <property type="match status" value="1"/>
</dbReference>
<keyword evidence="4" id="KW-1278">Translocase</keyword>
<feature type="transmembrane region" description="Helical" evidence="8">
    <location>
        <begin position="37"/>
        <end position="53"/>
    </location>
</feature>
<comment type="caution">
    <text evidence="9">The sequence shown here is derived from an EMBL/GenBank/DDBJ whole genome shotgun (WGS) entry which is preliminary data.</text>
</comment>
<evidence type="ECO:0000256" key="3">
    <source>
        <dbReference type="ARBA" id="ARBA00022692"/>
    </source>
</evidence>
<dbReference type="PIRSF" id="PIRSF015658">
    <property type="entry name" value="MmdB_OadB"/>
    <property type="match status" value="1"/>
</dbReference>
<dbReference type="OrthoDB" id="9783838at2"/>
<dbReference type="EMBL" id="LSZW01000063">
    <property type="protein sequence ID" value="KXK64841.1"/>
    <property type="molecule type" value="Genomic_DNA"/>
</dbReference>
<keyword evidence="3 8" id="KW-0812">Transmembrane</keyword>
<keyword evidence="10" id="KW-1185">Reference proteome</keyword>
<organism evidence="9 10">
    <name type="scientific">Christensenella minuta</name>
    <dbReference type="NCBI Taxonomy" id="626937"/>
    <lineage>
        <taxon>Bacteria</taxon>
        <taxon>Bacillati</taxon>
        <taxon>Bacillota</taxon>
        <taxon>Clostridia</taxon>
        <taxon>Christensenellales</taxon>
        <taxon>Christensenellaceae</taxon>
        <taxon>Christensenella</taxon>
    </lineage>
</organism>
<feature type="transmembrane region" description="Helical" evidence="8">
    <location>
        <begin position="108"/>
        <end position="131"/>
    </location>
</feature>
<name>A0A136Q2F5_9FIRM</name>
<evidence type="ECO:0000256" key="6">
    <source>
        <dbReference type="ARBA" id="ARBA00023136"/>
    </source>
</evidence>
<evidence type="ECO:0000256" key="5">
    <source>
        <dbReference type="ARBA" id="ARBA00022989"/>
    </source>
</evidence>
<dbReference type="Pfam" id="PF03977">
    <property type="entry name" value="OAD_beta"/>
    <property type="match status" value="1"/>
</dbReference>
<reference evidence="10" key="1">
    <citation type="submission" date="2016-02" db="EMBL/GenBank/DDBJ databases">
        <authorList>
            <person name="Mitreva M."/>
            <person name="Pepin K.H."/>
            <person name="Mihindukulasuriya K.A."/>
            <person name="Fulton R."/>
            <person name="Fronick C."/>
            <person name="O'Laughlin M."/>
            <person name="Miner T."/>
            <person name="Herter B."/>
            <person name="Rosa B.A."/>
            <person name="Cordes M."/>
            <person name="Tomlinson C."/>
            <person name="Wollam A."/>
            <person name="Palsikar V.B."/>
            <person name="Mardis E.R."/>
            <person name="Wilson R.K."/>
        </authorList>
    </citation>
    <scope>NUCLEOTIDE SEQUENCE [LARGE SCALE GENOMIC DNA]</scope>
    <source>
        <strain evidence="10">DSM 22607</strain>
    </source>
</reference>
<feature type="transmembrane region" description="Helical" evidence="8">
    <location>
        <begin position="161"/>
        <end position="187"/>
    </location>
</feature>
<accession>A0A136Q2F5</accession>
<feature type="transmembrane region" description="Helical" evidence="8">
    <location>
        <begin position="284"/>
        <end position="304"/>
    </location>
</feature>
<dbReference type="GO" id="GO:0006814">
    <property type="term" value="P:sodium ion transport"/>
    <property type="evidence" value="ECO:0007669"/>
    <property type="project" value="UniProtKB-UniRule"/>
</dbReference>
<protein>
    <submittedName>
        <fullName evidence="9">Sodium ion-translocating decarboxylase, beta subunit</fullName>
    </submittedName>
</protein>
<keyword evidence="6 7" id="KW-0472">Membrane</keyword>
<dbReference type="PANTHER" id="PTHR35806">
    <property type="entry name" value="OXALOACETATE DECARBOXYLASE BETA CHAIN 2"/>
    <property type="match status" value="1"/>
</dbReference>
<dbReference type="RefSeq" id="WP_066518335.1">
    <property type="nucleotide sequence ID" value="NZ_CABMOF010000001.1"/>
</dbReference>
<proteinExistence type="predicted"/>
<feature type="transmembrane region" description="Helical" evidence="8">
    <location>
        <begin position="208"/>
        <end position="236"/>
    </location>
</feature>
<evidence type="ECO:0000256" key="8">
    <source>
        <dbReference type="SAM" id="Phobius"/>
    </source>
</evidence>